<dbReference type="InterPro" id="IPR010071">
    <property type="entry name" value="AA_adenyl_dom"/>
</dbReference>
<dbReference type="Gene3D" id="3.40.50.980">
    <property type="match status" value="2"/>
</dbReference>
<dbReference type="Gene3D" id="3.30.300.30">
    <property type="match status" value="1"/>
</dbReference>
<dbReference type="PANTHER" id="PTHR44845:SF6">
    <property type="entry name" value="BETA-ALANINE-ACTIVATING ENZYME"/>
    <property type="match status" value="1"/>
</dbReference>
<dbReference type="InterPro" id="IPR036736">
    <property type="entry name" value="ACP-like_sf"/>
</dbReference>
<name>A0A0T9M1Z7_YERKR</name>
<dbReference type="SUPFAM" id="SSF56801">
    <property type="entry name" value="Acetyl-CoA synthetase-like"/>
    <property type="match status" value="1"/>
</dbReference>
<organism evidence="4 5">
    <name type="scientific">Yersinia kristensenii</name>
    <dbReference type="NCBI Taxonomy" id="28152"/>
    <lineage>
        <taxon>Bacteria</taxon>
        <taxon>Pseudomonadati</taxon>
        <taxon>Pseudomonadota</taxon>
        <taxon>Gammaproteobacteria</taxon>
        <taxon>Enterobacterales</taxon>
        <taxon>Yersiniaceae</taxon>
        <taxon>Yersinia</taxon>
    </lineage>
</organism>
<evidence type="ECO:0000256" key="2">
    <source>
        <dbReference type="ARBA" id="ARBA00022553"/>
    </source>
</evidence>
<dbReference type="Gene3D" id="1.10.1200.10">
    <property type="entry name" value="ACP-like"/>
    <property type="match status" value="1"/>
</dbReference>
<dbReference type="Pfam" id="PF00550">
    <property type="entry name" value="PP-binding"/>
    <property type="match status" value="1"/>
</dbReference>
<dbReference type="Gene3D" id="2.30.38.10">
    <property type="entry name" value="Luciferase, Domain 3"/>
    <property type="match status" value="1"/>
</dbReference>
<evidence type="ECO:0000313" key="5">
    <source>
        <dbReference type="Proteomes" id="UP000045824"/>
    </source>
</evidence>
<dbReference type="InterPro" id="IPR010080">
    <property type="entry name" value="Thioester_reductase-like_dom"/>
</dbReference>
<dbReference type="InterPro" id="IPR020845">
    <property type="entry name" value="AMP-binding_CS"/>
</dbReference>
<dbReference type="Proteomes" id="UP000045824">
    <property type="component" value="Unassembled WGS sequence"/>
</dbReference>
<reference evidence="4 5" key="1">
    <citation type="submission" date="2015-03" db="EMBL/GenBank/DDBJ databases">
        <authorList>
            <person name="Murphy D."/>
        </authorList>
    </citation>
    <scope>NUCLEOTIDE SEQUENCE [LARGE SCALE GENOMIC DNA]</scope>
    <source>
        <strain evidence="4 5">FCF326</strain>
    </source>
</reference>
<dbReference type="CDD" id="cd05930">
    <property type="entry name" value="A_NRPS"/>
    <property type="match status" value="1"/>
</dbReference>
<dbReference type="Pfam" id="PF00501">
    <property type="entry name" value="AMP-binding"/>
    <property type="match status" value="1"/>
</dbReference>
<gene>
    <name evidence="4" type="primary">lgrD_2</name>
    <name evidence="4" type="ORF">ERS008491_03997</name>
</gene>
<proteinExistence type="predicted"/>
<feature type="domain" description="Carrier" evidence="3">
    <location>
        <begin position="518"/>
        <end position="593"/>
    </location>
</feature>
<dbReference type="SUPFAM" id="SSF51735">
    <property type="entry name" value="NAD(P)-binding Rossmann-fold domains"/>
    <property type="match status" value="1"/>
</dbReference>
<sequence length="1006" mass="111910">MKQPNMQTEPAALGLAALFLQQVEQYPDRPAIITPEYTLSYTQLAQQAQSLATNLCQLGVQPEEPVAILLGPGAEHIVCQLAVLLAGGTCVPLHPSLPDERLNFMLQEVRAKLTITDGCKAERALSTRFIRFGSSPSTEHSDVDLPGARAGLRHRSHILFTSGTTGQPKGVEIEARGMVRMLVNSHYLRIRPTDRVACHANPAFDGSFLEVWGALLNGAALVIIAKETLLDPKQLEHTLQHYAVSYLFMTTSLFNFMAPQCPTAFRSLNYLLVGGEAFNLQALKSLSPDAWPKIILNCYGPTEGTTITLCHAIVADDLNTMSIPIGKPLDKTQVFILDGDFQPVPIGTQGEIYIGGAGLARGYVNRPELTQEKFLLIKMAGEEEPRHWYRSGDLGWQRPDGAIMYAGRADNQIKLQGYRIEVEEVETQLLNSDLLLAAVVCIIKKEAGEAYLTAFIVPKQPENFDSSELLSGLKQSLPPYMLPRLQVMDAIPLNENGKADRAMLLTQIDKPRVATDTSTLTKEAAELLLIWQQVLDVPQATVEDEFFLLGGTSLQAARLVLEIKRQFGRRLSIQDLYDAQTPHNLLRLLQQPTEVIENDICAMLLSDSQLPEDIQPLSRPPEPWLTAATGRVFLTGATGFMGAFCLRDLLLHAEVRQVICLVRGQNNDEAMQRIKENMTKYGLWQPAFYSRITALAGDLAQPQLGLDKLNYQRLAKDCDVIFHIAAHISFIEPYQTHRPVNVSGAINILRLAVDSKAKPLHYVSTIATTGPAGLLFPVSRFYEDDDLMPHWEGMKYTLGYIQSKWVTERLMWQAKMRGIPLSVYRPGFMMTDSVTGAGNPEDFMWRMIKGCINTGAYPLLPGDRKELIPVDYASAALMSIASDNSRLGQIYHLIPPSDEHSISLNAFFGLFEQCGYTMTPLSYKQWLQRLYDDPDLDTNPLMPLLPMLSEVVYEELTVWEVFSNIPRYDARQTQAVLAAAGGPEYTPTDAALLSRYLNYMKSIGLL</sequence>
<protein>
    <submittedName>
        <fullName evidence="4">High molecular weight siderophore biosynthesis protein</fullName>
    </submittedName>
</protein>
<dbReference type="Pfam" id="PF07993">
    <property type="entry name" value="NAD_binding_4"/>
    <property type="match status" value="1"/>
</dbReference>
<keyword evidence="2" id="KW-0597">Phosphoprotein</keyword>
<dbReference type="PROSITE" id="PS00455">
    <property type="entry name" value="AMP_BINDING"/>
    <property type="match status" value="1"/>
</dbReference>
<dbReference type="NCBIfam" id="TIGR01733">
    <property type="entry name" value="AA-adenyl-dom"/>
    <property type="match status" value="1"/>
</dbReference>
<dbReference type="Gene3D" id="3.40.50.720">
    <property type="entry name" value="NAD(P)-binding Rossmann-like Domain"/>
    <property type="match status" value="1"/>
</dbReference>
<dbReference type="RefSeq" id="WP_050120076.1">
    <property type="nucleotide sequence ID" value="NZ_CAWMAB010000021.1"/>
</dbReference>
<dbReference type="InterPro" id="IPR036291">
    <property type="entry name" value="NAD(P)-bd_dom_sf"/>
</dbReference>
<dbReference type="InterPro" id="IPR045851">
    <property type="entry name" value="AMP-bd_C_sf"/>
</dbReference>
<keyword evidence="1" id="KW-0596">Phosphopantetheine</keyword>
<dbReference type="CDD" id="cd05235">
    <property type="entry name" value="SDR_e1"/>
    <property type="match status" value="1"/>
</dbReference>
<dbReference type="InterPro" id="IPR009081">
    <property type="entry name" value="PP-bd_ACP"/>
</dbReference>
<dbReference type="InterPro" id="IPR000873">
    <property type="entry name" value="AMP-dep_synth/lig_dom"/>
</dbReference>
<dbReference type="PROSITE" id="PS50075">
    <property type="entry name" value="CARRIER"/>
    <property type="match status" value="1"/>
</dbReference>
<dbReference type="SUPFAM" id="SSF47336">
    <property type="entry name" value="ACP-like"/>
    <property type="match status" value="1"/>
</dbReference>
<dbReference type="AlphaFoldDB" id="A0A0T9M1Z7"/>
<dbReference type="EMBL" id="CPYI01000021">
    <property type="protein sequence ID" value="CNF51661.1"/>
    <property type="molecule type" value="Genomic_DNA"/>
</dbReference>
<evidence type="ECO:0000256" key="1">
    <source>
        <dbReference type="ARBA" id="ARBA00022450"/>
    </source>
</evidence>
<evidence type="ECO:0000313" key="4">
    <source>
        <dbReference type="EMBL" id="CNF51661.1"/>
    </source>
</evidence>
<dbReference type="NCBIfam" id="TIGR01746">
    <property type="entry name" value="Thioester-redct"/>
    <property type="match status" value="1"/>
</dbReference>
<accession>A0A0T9M1Z7</accession>
<dbReference type="PANTHER" id="PTHR44845">
    <property type="entry name" value="CARRIER DOMAIN-CONTAINING PROTEIN"/>
    <property type="match status" value="1"/>
</dbReference>
<dbReference type="InterPro" id="IPR013120">
    <property type="entry name" value="FAR_NAD-bd"/>
</dbReference>
<evidence type="ECO:0000259" key="3">
    <source>
        <dbReference type="PROSITE" id="PS50075"/>
    </source>
</evidence>